<dbReference type="EMBL" id="VSRR010003131">
    <property type="protein sequence ID" value="MPC34788.1"/>
    <property type="molecule type" value="Genomic_DNA"/>
</dbReference>
<protein>
    <submittedName>
        <fullName evidence="1">Uncharacterized protein</fullName>
    </submittedName>
</protein>
<evidence type="ECO:0000313" key="1">
    <source>
        <dbReference type="EMBL" id="MPC34788.1"/>
    </source>
</evidence>
<comment type="caution">
    <text evidence="1">The sequence shown here is derived from an EMBL/GenBank/DDBJ whole genome shotgun (WGS) entry which is preliminary data.</text>
</comment>
<gene>
    <name evidence="1" type="ORF">E2C01_028188</name>
</gene>
<proteinExistence type="predicted"/>
<sequence>MSRLHQANDLAHTGLLCLGPQPRAFPSCLFFHIYKIPIYPFLLSFLPSRHPPLHGLPAVVEYEGRSQPKGLDCRGSYRFEEAFQHGSPFFLCGSCFRERRDGFISLVNSNVLLASSHMLDTCCTLASCLSLALLASTYVLL</sequence>
<keyword evidence="2" id="KW-1185">Reference proteome</keyword>
<accession>A0A5B7EN83</accession>
<dbReference type="Proteomes" id="UP000324222">
    <property type="component" value="Unassembled WGS sequence"/>
</dbReference>
<evidence type="ECO:0000313" key="2">
    <source>
        <dbReference type="Proteomes" id="UP000324222"/>
    </source>
</evidence>
<organism evidence="1 2">
    <name type="scientific">Portunus trituberculatus</name>
    <name type="common">Swimming crab</name>
    <name type="synonym">Neptunus trituberculatus</name>
    <dbReference type="NCBI Taxonomy" id="210409"/>
    <lineage>
        <taxon>Eukaryota</taxon>
        <taxon>Metazoa</taxon>
        <taxon>Ecdysozoa</taxon>
        <taxon>Arthropoda</taxon>
        <taxon>Crustacea</taxon>
        <taxon>Multicrustacea</taxon>
        <taxon>Malacostraca</taxon>
        <taxon>Eumalacostraca</taxon>
        <taxon>Eucarida</taxon>
        <taxon>Decapoda</taxon>
        <taxon>Pleocyemata</taxon>
        <taxon>Brachyura</taxon>
        <taxon>Eubrachyura</taxon>
        <taxon>Portunoidea</taxon>
        <taxon>Portunidae</taxon>
        <taxon>Portuninae</taxon>
        <taxon>Portunus</taxon>
    </lineage>
</organism>
<dbReference type="AlphaFoldDB" id="A0A5B7EN83"/>
<name>A0A5B7EN83_PORTR</name>
<reference evidence="1 2" key="1">
    <citation type="submission" date="2019-05" db="EMBL/GenBank/DDBJ databases">
        <title>Another draft genome of Portunus trituberculatus and its Hox gene families provides insights of decapod evolution.</title>
        <authorList>
            <person name="Jeong J.-H."/>
            <person name="Song I."/>
            <person name="Kim S."/>
            <person name="Choi T."/>
            <person name="Kim D."/>
            <person name="Ryu S."/>
            <person name="Kim W."/>
        </authorList>
    </citation>
    <scope>NUCLEOTIDE SEQUENCE [LARGE SCALE GENOMIC DNA]</scope>
    <source>
        <tissue evidence="1">Muscle</tissue>
    </source>
</reference>